<dbReference type="EMBL" id="PSQE01000006">
    <property type="protein sequence ID" value="RHN50428.1"/>
    <property type="molecule type" value="Genomic_DNA"/>
</dbReference>
<proteinExistence type="predicted"/>
<organism evidence="2 3">
    <name type="scientific">Medicago truncatula</name>
    <name type="common">Barrel medic</name>
    <name type="synonym">Medicago tribuloides</name>
    <dbReference type="NCBI Taxonomy" id="3880"/>
    <lineage>
        <taxon>Eukaryota</taxon>
        <taxon>Viridiplantae</taxon>
        <taxon>Streptophyta</taxon>
        <taxon>Embryophyta</taxon>
        <taxon>Tracheophyta</taxon>
        <taxon>Spermatophyta</taxon>
        <taxon>Magnoliopsida</taxon>
        <taxon>eudicotyledons</taxon>
        <taxon>Gunneridae</taxon>
        <taxon>Pentapetalae</taxon>
        <taxon>rosids</taxon>
        <taxon>fabids</taxon>
        <taxon>Fabales</taxon>
        <taxon>Fabaceae</taxon>
        <taxon>Papilionoideae</taxon>
        <taxon>50 kb inversion clade</taxon>
        <taxon>NPAAA clade</taxon>
        <taxon>Hologalegina</taxon>
        <taxon>IRL clade</taxon>
        <taxon>Trifolieae</taxon>
        <taxon>Medicago</taxon>
    </lineage>
</organism>
<dbReference type="Gramene" id="rna34710">
    <property type="protein sequence ID" value="RHN50428.1"/>
    <property type="gene ID" value="gene34710"/>
</dbReference>
<name>A0A396HCP8_MEDTR</name>
<evidence type="ECO:0000259" key="1">
    <source>
        <dbReference type="Pfam" id="PF06974"/>
    </source>
</evidence>
<keyword evidence="2" id="KW-0808">Transferase</keyword>
<dbReference type="GO" id="GO:0045017">
    <property type="term" value="P:glycerolipid biosynthetic process"/>
    <property type="evidence" value="ECO:0007669"/>
    <property type="project" value="InterPro"/>
</dbReference>
<dbReference type="PANTHER" id="PTHR31650:SF34">
    <property type="entry name" value="O-ACYLTRANSFERASE WSD1-LIKE ISOFORM X1"/>
    <property type="match status" value="1"/>
</dbReference>
<keyword evidence="2" id="KW-0012">Acyltransferase</keyword>
<dbReference type="InterPro" id="IPR009721">
    <property type="entry name" value="O-acyltransferase_WSD1_C"/>
</dbReference>
<dbReference type="GO" id="GO:0008374">
    <property type="term" value="F:O-acyltransferase activity"/>
    <property type="evidence" value="ECO:0007669"/>
    <property type="project" value="InterPro"/>
</dbReference>
<feature type="domain" description="O-acyltransferase WSD1 C-terminal" evidence="1">
    <location>
        <begin position="1"/>
        <end position="63"/>
    </location>
</feature>
<reference evidence="3" key="1">
    <citation type="journal article" date="2018" name="Nat. Plants">
        <title>Whole-genome landscape of Medicago truncatula symbiotic genes.</title>
        <authorList>
            <person name="Pecrix Y."/>
            <person name="Staton S.E."/>
            <person name="Sallet E."/>
            <person name="Lelandais-Briere C."/>
            <person name="Moreau S."/>
            <person name="Carrere S."/>
            <person name="Blein T."/>
            <person name="Jardinaud M.F."/>
            <person name="Latrasse D."/>
            <person name="Zouine M."/>
            <person name="Zahm M."/>
            <person name="Kreplak J."/>
            <person name="Mayjonade B."/>
            <person name="Satge C."/>
            <person name="Perez M."/>
            <person name="Cauet S."/>
            <person name="Marande W."/>
            <person name="Chantry-Darmon C."/>
            <person name="Lopez-Roques C."/>
            <person name="Bouchez O."/>
            <person name="Berard A."/>
            <person name="Debelle F."/>
            <person name="Munos S."/>
            <person name="Bendahmane A."/>
            <person name="Berges H."/>
            <person name="Niebel A."/>
            <person name="Buitink J."/>
            <person name="Frugier F."/>
            <person name="Benhamed M."/>
            <person name="Crespi M."/>
            <person name="Gouzy J."/>
            <person name="Gamas P."/>
        </authorList>
    </citation>
    <scope>NUCLEOTIDE SEQUENCE [LARGE SCALE GENOMIC DNA]</scope>
    <source>
        <strain evidence="3">cv. Jemalong A17</strain>
    </source>
</reference>
<dbReference type="InterPro" id="IPR045034">
    <property type="entry name" value="O-acyltransferase_WSD1-like"/>
</dbReference>
<gene>
    <name evidence="2" type="ORF">MtrunA17_Chr6g0457291</name>
</gene>
<comment type="caution">
    <text evidence="2">The sequence shown here is derived from an EMBL/GenBank/DDBJ whole genome shotgun (WGS) entry which is preliminary data.</text>
</comment>
<protein>
    <submittedName>
        <fullName evidence="2">Putative O-acyltransferase WSD1</fullName>
    </submittedName>
</protein>
<sequence length="82" mass="9374">MEQMALANHPIKGLYFMVVGPPESLTITIMSYMGKLRIAFGLEKDFIDKQKFISCMESSLEMIITAARKISIKENIFPLHYC</sequence>
<dbReference type="Pfam" id="PF06974">
    <property type="entry name" value="WS_DGAT_C"/>
    <property type="match status" value="1"/>
</dbReference>
<dbReference type="AlphaFoldDB" id="A0A396HCP8"/>
<dbReference type="PANTHER" id="PTHR31650">
    <property type="entry name" value="O-ACYLTRANSFERASE (WSD1-LIKE) FAMILY PROTEIN"/>
    <property type="match status" value="1"/>
</dbReference>
<dbReference type="Proteomes" id="UP000265566">
    <property type="component" value="Chromosome 6"/>
</dbReference>
<evidence type="ECO:0000313" key="3">
    <source>
        <dbReference type="Proteomes" id="UP000265566"/>
    </source>
</evidence>
<evidence type="ECO:0000313" key="2">
    <source>
        <dbReference type="EMBL" id="RHN50428.1"/>
    </source>
</evidence>
<accession>A0A396HCP8</accession>